<dbReference type="VEuPathDB" id="FungiDB:VP01_4201g2"/>
<name>A0A0L6URL8_9BASI</name>
<evidence type="ECO:0000313" key="2">
    <source>
        <dbReference type="EMBL" id="KNZ50862.1"/>
    </source>
</evidence>
<organism evidence="2 3">
    <name type="scientific">Puccinia sorghi</name>
    <dbReference type="NCBI Taxonomy" id="27349"/>
    <lineage>
        <taxon>Eukaryota</taxon>
        <taxon>Fungi</taxon>
        <taxon>Dikarya</taxon>
        <taxon>Basidiomycota</taxon>
        <taxon>Pucciniomycotina</taxon>
        <taxon>Pucciniomycetes</taxon>
        <taxon>Pucciniales</taxon>
        <taxon>Pucciniaceae</taxon>
        <taxon>Puccinia</taxon>
    </lineage>
</organism>
<gene>
    <name evidence="2" type="ORF">VP01_4201g2</name>
</gene>
<feature type="domain" description="Retrovirus-related Pol polyprotein from transposon TNT 1-94-like beta-barrel" evidence="1">
    <location>
        <begin position="14"/>
        <end position="91"/>
    </location>
</feature>
<dbReference type="OrthoDB" id="8050275at2759"/>
<protein>
    <recommendedName>
        <fullName evidence="1">Retrovirus-related Pol polyprotein from transposon TNT 1-94-like beta-barrel domain-containing protein</fullName>
    </recommendedName>
</protein>
<accession>A0A0L6URL8</accession>
<proteinExistence type="predicted"/>
<dbReference type="EMBL" id="LAVV01009282">
    <property type="protein sequence ID" value="KNZ50862.1"/>
    <property type="molecule type" value="Genomic_DNA"/>
</dbReference>
<evidence type="ECO:0000313" key="3">
    <source>
        <dbReference type="Proteomes" id="UP000037035"/>
    </source>
</evidence>
<dbReference type="InterPro" id="IPR054722">
    <property type="entry name" value="PolX-like_BBD"/>
</dbReference>
<dbReference type="Proteomes" id="UP000037035">
    <property type="component" value="Unassembled WGS sequence"/>
</dbReference>
<sequence>VSLLLTEAASKPTVLDLGATHHLINNPEVFNPTAESNTKISTGGHSNFLNANAIGTATLINHQGEKLILENVLLVPNLNQSLISIPQLFNHKLSIRRTADKGASVLTDNCFQLRGTLKHNLLELHSSQFEVIKSNAACYQSCPNTPNWHSRLGHPNQKYQSLMVPNSEIFDCSMAN</sequence>
<evidence type="ECO:0000259" key="1">
    <source>
        <dbReference type="Pfam" id="PF22936"/>
    </source>
</evidence>
<feature type="non-terminal residue" evidence="2">
    <location>
        <position position="1"/>
    </location>
</feature>
<dbReference type="Pfam" id="PF22936">
    <property type="entry name" value="Pol_BBD"/>
    <property type="match status" value="1"/>
</dbReference>
<reference evidence="2 3" key="1">
    <citation type="submission" date="2015-08" db="EMBL/GenBank/DDBJ databases">
        <title>Next Generation Sequencing and Analysis of the Genome of Puccinia sorghi L Schw, the Causal Agent of Maize Common Rust.</title>
        <authorList>
            <person name="Rochi L."/>
            <person name="Burguener G."/>
            <person name="Darino M."/>
            <person name="Turjanski A."/>
            <person name="Kreff E."/>
            <person name="Dieguez M.J."/>
            <person name="Sacco F."/>
        </authorList>
    </citation>
    <scope>NUCLEOTIDE SEQUENCE [LARGE SCALE GENOMIC DNA]</scope>
    <source>
        <strain evidence="2 3">RO10H11247</strain>
    </source>
</reference>
<keyword evidence="3" id="KW-1185">Reference proteome</keyword>
<dbReference type="AlphaFoldDB" id="A0A0L6URL8"/>
<comment type="caution">
    <text evidence="2">The sequence shown here is derived from an EMBL/GenBank/DDBJ whole genome shotgun (WGS) entry which is preliminary data.</text>
</comment>